<reference evidence="2" key="1">
    <citation type="journal article" date="2020" name="Stud. Mycol.">
        <title>101 Dothideomycetes genomes: a test case for predicting lifestyles and emergence of pathogens.</title>
        <authorList>
            <person name="Haridas S."/>
            <person name="Albert R."/>
            <person name="Binder M."/>
            <person name="Bloem J."/>
            <person name="Labutti K."/>
            <person name="Salamov A."/>
            <person name="Andreopoulos B."/>
            <person name="Baker S."/>
            <person name="Barry K."/>
            <person name="Bills G."/>
            <person name="Bluhm B."/>
            <person name="Cannon C."/>
            <person name="Castanera R."/>
            <person name="Culley D."/>
            <person name="Daum C."/>
            <person name="Ezra D."/>
            <person name="Gonzalez J."/>
            <person name="Henrissat B."/>
            <person name="Kuo A."/>
            <person name="Liang C."/>
            <person name="Lipzen A."/>
            <person name="Lutzoni F."/>
            <person name="Magnuson J."/>
            <person name="Mondo S."/>
            <person name="Nolan M."/>
            <person name="Ohm R."/>
            <person name="Pangilinan J."/>
            <person name="Park H.-J."/>
            <person name="Ramirez L."/>
            <person name="Alfaro M."/>
            <person name="Sun H."/>
            <person name="Tritt A."/>
            <person name="Yoshinaga Y."/>
            <person name="Zwiers L.-H."/>
            <person name="Turgeon B."/>
            <person name="Goodwin S."/>
            <person name="Spatafora J."/>
            <person name="Crous P."/>
            <person name="Grigoriev I."/>
        </authorList>
    </citation>
    <scope>NUCLEOTIDE SEQUENCE</scope>
    <source>
        <strain evidence="2">CBS 119925</strain>
    </source>
</reference>
<dbReference type="EMBL" id="MU006600">
    <property type="protein sequence ID" value="KAF2743097.1"/>
    <property type="molecule type" value="Genomic_DNA"/>
</dbReference>
<evidence type="ECO:0000313" key="3">
    <source>
        <dbReference type="Proteomes" id="UP000799440"/>
    </source>
</evidence>
<sequence>MMKDVSCCCNMAKIHHFYMSMMALRRNPVRKCKKEELRDPMDVPECGVVEAIIERPEPTPPSLNYSQYPPSRRRATETTNFDSSGPFRFLDLPREVRDQVYSYLLTRPGKKISILDSRAILRSQKKRATAARTRDRLNQKRLQNGRRPITPRDSTFAPIIDVNVIQTSRQLHNEATTFLYRHNWFAISLDSFPVLTIDTPTGWKSSLITRLQLELLLKDAQRMSTYVDWATFFASFPELRFLRLIPTYHPRYYDWTHTELGSWASAHYVFRSFFRDLLMQIPEGVILKLGPSYDPEDNMQLEGKSHVSRRVLMDMHVELGMRGNGYGTLLGVEKVVDRDVVVGV</sequence>
<dbReference type="PANTHER" id="PTHR42085">
    <property type="entry name" value="F-BOX DOMAIN-CONTAINING PROTEIN"/>
    <property type="match status" value="1"/>
</dbReference>
<evidence type="ECO:0008006" key="4">
    <source>
        <dbReference type="Google" id="ProtNLM"/>
    </source>
</evidence>
<keyword evidence="3" id="KW-1185">Reference proteome</keyword>
<dbReference type="PANTHER" id="PTHR42085:SF2">
    <property type="entry name" value="F-BOX DOMAIN-CONTAINING PROTEIN"/>
    <property type="match status" value="1"/>
</dbReference>
<evidence type="ECO:0000256" key="1">
    <source>
        <dbReference type="SAM" id="MobiDB-lite"/>
    </source>
</evidence>
<proteinExistence type="predicted"/>
<name>A0A6A6V1L1_9PLEO</name>
<dbReference type="Proteomes" id="UP000799440">
    <property type="component" value="Unassembled WGS sequence"/>
</dbReference>
<evidence type="ECO:0000313" key="2">
    <source>
        <dbReference type="EMBL" id="KAF2743097.1"/>
    </source>
</evidence>
<gene>
    <name evidence="2" type="ORF">M011DRAFT_431746</name>
</gene>
<protein>
    <recommendedName>
        <fullName evidence="4">F-box domain-containing protein</fullName>
    </recommendedName>
</protein>
<dbReference type="AlphaFoldDB" id="A0A6A6V1L1"/>
<dbReference type="OrthoDB" id="62952at2759"/>
<feature type="region of interest" description="Disordered" evidence="1">
    <location>
        <begin position="57"/>
        <end position="80"/>
    </location>
</feature>
<accession>A0A6A6V1L1</accession>
<dbReference type="InterPro" id="IPR038883">
    <property type="entry name" value="AN11006-like"/>
</dbReference>
<organism evidence="2 3">
    <name type="scientific">Sporormia fimetaria CBS 119925</name>
    <dbReference type="NCBI Taxonomy" id="1340428"/>
    <lineage>
        <taxon>Eukaryota</taxon>
        <taxon>Fungi</taxon>
        <taxon>Dikarya</taxon>
        <taxon>Ascomycota</taxon>
        <taxon>Pezizomycotina</taxon>
        <taxon>Dothideomycetes</taxon>
        <taxon>Pleosporomycetidae</taxon>
        <taxon>Pleosporales</taxon>
        <taxon>Sporormiaceae</taxon>
        <taxon>Sporormia</taxon>
    </lineage>
</organism>